<keyword evidence="2" id="KW-1185">Reference proteome</keyword>
<reference evidence="2" key="2">
    <citation type="submission" date="2015-01" db="EMBL/GenBank/DDBJ databases">
        <title>Evolutionary Origins and Diversification of the Mycorrhizal Mutualists.</title>
        <authorList>
            <consortium name="DOE Joint Genome Institute"/>
            <consortium name="Mycorrhizal Genomics Consortium"/>
            <person name="Kohler A."/>
            <person name="Kuo A."/>
            <person name="Nagy L.G."/>
            <person name="Floudas D."/>
            <person name="Copeland A."/>
            <person name="Barry K.W."/>
            <person name="Cichocki N."/>
            <person name="Veneault-Fourrey C."/>
            <person name="LaButti K."/>
            <person name="Lindquist E.A."/>
            <person name="Lipzen A."/>
            <person name="Lundell T."/>
            <person name="Morin E."/>
            <person name="Murat C."/>
            <person name="Riley R."/>
            <person name="Ohm R."/>
            <person name="Sun H."/>
            <person name="Tunlid A."/>
            <person name="Henrissat B."/>
            <person name="Grigoriev I.V."/>
            <person name="Hibbett D.S."/>
            <person name="Martin F."/>
        </authorList>
    </citation>
    <scope>NUCLEOTIDE SEQUENCE [LARGE SCALE GENOMIC DNA]</scope>
    <source>
        <strain evidence="2">LaAM-08-1</strain>
    </source>
</reference>
<proteinExistence type="predicted"/>
<dbReference type="Proteomes" id="UP000054477">
    <property type="component" value="Unassembled WGS sequence"/>
</dbReference>
<organism evidence="1 2">
    <name type="scientific">Laccaria amethystina LaAM-08-1</name>
    <dbReference type="NCBI Taxonomy" id="1095629"/>
    <lineage>
        <taxon>Eukaryota</taxon>
        <taxon>Fungi</taxon>
        <taxon>Dikarya</taxon>
        <taxon>Basidiomycota</taxon>
        <taxon>Agaricomycotina</taxon>
        <taxon>Agaricomycetes</taxon>
        <taxon>Agaricomycetidae</taxon>
        <taxon>Agaricales</taxon>
        <taxon>Agaricineae</taxon>
        <taxon>Hydnangiaceae</taxon>
        <taxon>Laccaria</taxon>
    </lineage>
</organism>
<evidence type="ECO:0000313" key="2">
    <source>
        <dbReference type="Proteomes" id="UP000054477"/>
    </source>
</evidence>
<dbReference type="OrthoDB" id="2914771at2759"/>
<dbReference type="HOGENOM" id="CLU_2066981_0_0_1"/>
<protein>
    <submittedName>
        <fullName evidence="1">Uncharacterized protein</fullName>
    </submittedName>
</protein>
<dbReference type="EMBL" id="KN838568">
    <property type="protein sequence ID" value="KIK04565.1"/>
    <property type="molecule type" value="Genomic_DNA"/>
</dbReference>
<accession>A0A0C9WXV1</accession>
<sequence length="119" mass="13275">KLSVLSRLMCHAQRLKTVKMLVKQAAWQGNCEGILQNRAPSLEYFHLIVPSIRGTEMFTGTLFSDNAPCLRRLHLRSCLVNLFPPALSNLTELSVASITFGAPTIDAWLSILGNMRFLC</sequence>
<dbReference type="AlphaFoldDB" id="A0A0C9WXV1"/>
<gene>
    <name evidence="1" type="ORF">K443DRAFT_93001</name>
</gene>
<feature type="non-terminal residue" evidence="1">
    <location>
        <position position="1"/>
    </location>
</feature>
<name>A0A0C9WXV1_9AGAR</name>
<reference evidence="1 2" key="1">
    <citation type="submission" date="2014-04" db="EMBL/GenBank/DDBJ databases">
        <authorList>
            <consortium name="DOE Joint Genome Institute"/>
            <person name="Kuo A."/>
            <person name="Kohler A."/>
            <person name="Nagy L.G."/>
            <person name="Floudas D."/>
            <person name="Copeland A."/>
            <person name="Barry K.W."/>
            <person name="Cichocki N."/>
            <person name="Veneault-Fourrey C."/>
            <person name="LaButti K."/>
            <person name="Lindquist E.A."/>
            <person name="Lipzen A."/>
            <person name="Lundell T."/>
            <person name="Morin E."/>
            <person name="Murat C."/>
            <person name="Sun H."/>
            <person name="Tunlid A."/>
            <person name="Henrissat B."/>
            <person name="Grigoriev I.V."/>
            <person name="Hibbett D.S."/>
            <person name="Martin F."/>
            <person name="Nordberg H.P."/>
            <person name="Cantor M.N."/>
            <person name="Hua S.X."/>
        </authorList>
    </citation>
    <scope>NUCLEOTIDE SEQUENCE [LARGE SCALE GENOMIC DNA]</scope>
    <source>
        <strain evidence="1 2">LaAM-08-1</strain>
    </source>
</reference>
<dbReference type="STRING" id="1095629.A0A0C9WXV1"/>
<evidence type="ECO:0000313" key="1">
    <source>
        <dbReference type="EMBL" id="KIK04565.1"/>
    </source>
</evidence>